<feature type="transmembrane region" description="Helical" evidence="5">
    <location>
        <begin position="12"/>
        <end position="34"/>
    </location>
</feature>
<dbReference type="PANTHER" id="PTHR43066:SF11">
    <property type="entry name" value="PEPTIDASE S54 RHOMBOID DOMAIN-CONTAINING PROTEIN"/>
    <property type="match status" value="1"/>
</dbReference>
<dbReference type="KEGG" id="fau:Fraau_2771"/>
<dbReference type="PANTHER" id="PTHR43066">
    <property type="entry name" value="RHOMBOID-RELATED PROTEIN"/>
    <property type="match status" value="1"/>
</dbReference>
<dbReference type="STRING" id="767434.Fraau_2771"/>
<dbReference type="OrthoDB" id="9807874at2"/>
<keyword evidence="2 5" id="KW-0812">Transmembrane</keyword>
<protein>
    <submittedName>
        <fullName evidence="7">Putative membrane protein</fullName>
    </submittedName>
</protein>
<evidence type="ECO:0000256" key="4">
    <source>
        <dbReference type="ARBA" id="ARBA00023136"/>
    </source>
</evidence>
<feature type="transmembrane region" description="Helical" evidence="5">
    <location>
        <begin position="181"/>
        <end position="198"/>
    </location>
</feature>
<dbReference type="Gene3D" id="1.20.1540.10">
    <property type="entry name" value="Rhomboid-like"/>
    <property type="match status" value="1"/>
</dbReference>
<dbReference type="HOGENOM" id="CLU_055068_4_1_6"/>
<evidence type="ECO:0000259" key="6">
    <source>
        <dbReference type="Pfam" id="PF01694"/>
    </source>
</evidence>
<evidence type="ECO:0000313" key="7">
    <source>
        <dbReference type="EMBL" id="AFC87112.1"/>
    </source>
</evidence>
<dbReference type="InterPro" id="IPR035952">
    <property type="entry name" value="Rhomboid-like_sf"/>
</dbReference>
<comment type="subcellular location">
    <subcellularLocation>
        <location evidence="1">Membrane</location>
        <topology evidence="1">Multi-pass membrane protein</topology>
    </subcellularLocation>
</comment>
<dbReference type="GO" id="GO:0016020">
    <property type="term" value="C:membrane"/>
    <property type="evidence" value="ECO:0007669"/>
    <property type="project" value="UniProtKB-SubCell"/>
</dbReference>
<dbReference type="InterPro" id="IPR022764">
    <property type="entry name" value="Peptidase_S54_rhomboid_dom"/>
</dbReference>
<feature type="domain" description="Peptidase S54 rhomboid" evidence="6">
    <location>
        <begin position="58"/>
        <end position="192"/>
    </location>
</feature>
<keyword evidence="3 5" id="KW-1133">Transmembrane helix</keyword>
<evidence type="ECO:0000313" key="8">
    <source>
        <dbReference type="Proteomes" id="UP000005234"/>
    </source>
</evidence>
<gene>
    <name evidence="7" type="ordered locus">Fraau_2771</name>
</gene>
<dbReference type="AlphaFoldDB" id="H8L074"/>
<dbReference type="Proteomes" id="UP000005234">
    <property type="component" value="Chromosome"/>
</dbReference>
<keyword evidence="8" id="KW-1185">Reference proteome</keyword>
<organism evidence="7 8">
    <name type="scientific">Frateuria aurantia (strain ATCC 33424 / DSM 6220 / KCTC 2777 / LMG 1558 / NBRC 3245 / NCIMB 13370)</name>
    <name type="common">Acetobacter aurantius</name>
    <dbReference type="NCBI Taxonomy" id="767434"/>
    <lineage>
        <taxon>Bacteria</taxon>
        <taxon>Pseudomonadati</taxon>
        <taxon>Pseudomonadota</taxon>
        <taxon>Gammaproteobacteria</taxon>
        <taxon>Lysobacterales</taxon>
        <taxon>Rhodanobacteraceae</taxon>
        <taxon>Frateuria</taxon>
    </lineage>
</organism>
<dbReference type="Pfam" id="PF01694">
    <property type="entry name" value="Rhomboid"/>
    <property type="match status" value="1"/>
</dbReference>
<dbReference type="RefSeq" id="WP_014404115.1">
    <property type="nucleotide sequence ID" value="NC_017033.1"/>
</dbReference>
<evidence type="ECO:0000256" key="3">
    <source>
        <dbReference type="ARBA" id="ARBA00022989"/>
    </source>
</evidence>
<dbReference type="SUPFAM" id="SSF144091">
    <property type="entry name" value="Rhomboid-like"/>
    <property type="match status" value="1"/>
</dbReference>
<reference evidence="7" key="1">
    <citation type="submission" date="2012-02" db="EMBL/GenBank/DDBJ databases">
        <title>The complete genome of Frateuria aurantia DSM 6220.</title>
        <authorList>
            <consortium name="US DOE Joint Genome Institute (JGI-PGF)"/>
            <person name="Lucas S."/>
            <person name="Copeland A."/>
            <person name="Lapidus A."/>
            <person name="Glavina del Rio T."/>
            <person name="Dalin E."/>
            <person name="Tice H."/>
            <person name="Bruce D."/>
            <person name="Goodwin L."/>
            <person name="Pitluck S."/>
            <person name="Peters L."/>
            <person name="Ovchinnikova G."/>
            <person name="Teshima H."/>
            <person name="Kyrpides N."/>
            <person name="Mavromatis K."/>
            <person name="Ivanova N."/>
            <person name="Brettin T."/>
            <person name="Detter J.C."/>
            <person name="Han C."/>
            <person name="Larimer F."/>
            <person name="Land M."/>
            <person name="Hauser L."/>
            <person name="Markowitz V."/>
            <person name="Cheng J.-F."/>
            <person name="Hugenholtz P."/>
            <person name="Woyke T."/>
            <person name="Wu D."/>
            <person name="Brambilla E."/>
            <person name="Klenk H.-P."/>
            <person name="Eisen J.A."/>
        </authorList>
    </citation>
    <scope>NUCLEOTIDE SEQUENCE</scope>
    <source>
        <strain evidence="7">DSM 6220</strain>
    </source>
</reference>
<keyword evidence="4 5" id="KW-0472">Membrane</keyword>
<feature type="transmembrane region" description="Helical" evidence="5">
    <location>
        <begin position="128"/>
        <end position="145"/>
    </location>
</feature>
<feature type="transmembrane region" description="Helical" evidence="5">
    <location>
        <begin position="96"/>
        <end position="116"/>
    </location>
</feature>
<dbReference type="GO" id="GO:0004252">
    <property type="term" value="F:serine-type endopeptidase activity"/>
    <property type="evidence" value="ECO:0007669"/>
    <property type="project" value="InterPro"/>
</dbReference>
<name>H8L074_FRAAD</name>
<proteinExistence type="predicted"/>
<evidence type="ECO:0000256" key="5">
    <source>
        <dbReference type="SAM" id="Phobius"/>
    </source>
</evidence>
<dbReference type="EMBL" id="CP003350">
    <property type="protein sequence ID" value="AFC87112.1"/>
    <property type="molecule type" value="Genomic_DNA"/>
</dbReference>
<accession>H8L074</accession>
<dbReference type="eggNOG" id="COG0705">
    <property type="taxonomic scope" value="Bacteria"/>
</dbReference>
<evidence type="ECO:0000256" key="2">
    <source>
        <dbReference type="ARBA" id="ARBA00022692"/>
    </source>
</evidence>
<sequence>MKILSSPCRSIRRYPVTAAFMALIWSMFVLELWMQAPGHTSMLLRMGALPLGPLPPNPWWRLVSYALLHDGWWHIGLNSLLLWIVGPVVEGYAGAWWLVCISLAAAVAGGISIQWFHHAGGAVSVEPGASGALFGLLAAALLMALDQDQPSARPMRRRLCLTLGYGLLISLWPGVSLAAHLGGLLAGSCIWVRLIYGGRLSMHQVKTR</sequence>
<evidence type="ECO:0000256" key="1">
    <source>
        <dbReference type="ARBA" id="ARBA00004141"/>
    </source>
</evidence>